<evidence type="ECO:0000256" key="1">
    <source>
        <dbReference type="SAM" id="MobiDB-lite"/>
    </source>
</evidence>
<dbReference type="OrthoDB" id="465742at2"/>
<keyword evidence="2" id="KW-0812">Transmembrane</keyword>
<dbReference type="AlphaFoldDB" id="A0A161VQ94"/>
<dbReference type="RefSeq" id="WP_006194417.1">
    <property type="nucleotide sequence ID" value="NZ_CAWMRI010000189.1"/>
</dbReference>
<feature type="compositionally biased region" description="Basic residues" evidence="1">
    <location>
        <begin position="91"/>
        <end position="102"/>
    </location>
</feature>
<accession>A0A161VQ94</accession>
<dbReference type="Proteomes" id="UP000076555">
    <property type="component" value="Unassembled WGS sequence"/>
</dbReference>
<protein>
    <submittedName>
        <fullName evidence="3">Uncharacterized protein</fullName>
    </submittedName>
</protein>
<feature type="region of interest" description="Disordered" evidence="1">
    <location>
        <begin position="77"/>
        <end position="102"/>
    </location>
</feature>
<feature type="transmembrane region" description="Helical" evidence="2">
    <location>
        <begin position="41"/>
        <end position="58"/>
    </location>
</feature>
<comment type="caution">
    <text evidence="3">The sequence shown here is derived from an EMBL/GenBank/DDBJ whole genome shotgun (WGS) entry which is preliminary data.</text>
</comment>
<evidence type="ECO:0000313" key="4">
    <source>
        <dbReference type="Proteomes" id="UP000076555"/>
    </source>
</evidence>
<name>A0A161VQ94_NODSP</name>
<keyword evidence="2" id="KW-0472">Membrane</keyword>
<proteinExistence type="predicted"/>
<reference evidence="3 4" key="1">
    <citation type="submission" date="2016-04" db="EMBL/GenBank/DDBJ databases">
        <title>Draft Genome Assembly of the Bloom-forming Cyanobacterium Nodularia spumigena Strain CENA596 in Shrimp Production Ponds.</title>
        <authorList>
            <person name="Popin R.V."/>
            <person name="Rigonato J."/>
            <person name="Abreu V.A."/>
            <person name="Andreote A.P."/>
            <person name="Silveira S.B."/>
            <person name="Odebrecht C."/>
            <person name="Fiore M.F."/>
        </authorList>
    </citation>
    <scope>NUCLEOTIDE SEQUENCE [LARGE SCALE GENOMIC DNA]</scope>
    <source>
        <strain evidence="3 4">CENA596</strain>
    </source>
</reference>
<evidence type="ECO:0000256" key="2">
    <source>
        <dbReference type="SAM" id="Phobius"/>
    </source>
</evidence>
<dbReference type="EMBL" id="LWAJ01000189">
    <property type="protein sequence ID" value="KZL49205.1"/>
    <property type="molecule type" value="Genomic_DNA"/>
</dbReference>
<gene>
    <name evidence="3" type="ORF">A2T98_14015</name>
</gene>
<evidence type="ECO:0000313" key="3">
    <source>
        <dbReference type="EMBL" id="KZL49205.1"/>
    </source>
</evidence>
<dbReference type="GeneID" id="78015439"/>
<sequence length="102" mass="11246">MNAVLPRFIKSAYRKDTIISVLMTVGVVDALIGGLDDSWSLFAFGLGTAGISLAFKLWRIQQRRPLPDQPVVQHYLPSQSSSPTLPILTISKKKPPRSGRDI</sequence>
<feature type="transmembrane region" description="Helical" evidence="2">
    <location>
        <begin position="17"/>
        <end position="35"/>
    </location>
</feature>
<organism evidence="3 4">
    <name type="scientific">Nodularia spumigena CENA596</name>
    <dbReference type="NCBI Taxonomy" id="1819295"/>
    <lineage>
        <taxon>Bacteria</taxon>
        <taxon>Bacillati</taxon>
        <taxon>Cyanobacteriota</taxon>
        <taxon>Cyanophyceae</taxon>
        <taxon>Nostocales</taxon>
        <taxon>Nodulariaceae</taxon>
        <taxon>Nodularia</taxon>
    </lineage>
</organism>
<keyword evidence="2" id="KW-1133">Transmembrane helix</keyword>